<keyword evidence="1 3" id="KW-0413">Isomerase</keyword>
<dbReference type="EC" id="5.1.3.14" evidence="3"/>
<dbReference type="SUPFAM" id="SSF53756">
    <property type="entry name" value="UDP-Glycosyltransferase/glycogen phosphorylase"/>
    <property type="match status" value="1"/>
</dbReference>
<protein>
    <submittedName>
        <fullName evidence="3">UDP-N-acetylglucosamine 2-epimerase (Non-hydrolyzing)</fullName>
        <ecNumber evidence="3">5.1.3.14</ecNumber>
    </submittedName>
</protein>
<dbReference type="InterPro" id="IPR003331">
    <property type="entry name" value="UDP_GlcNAc_Epimerase_2_dom"/>
</dbReference>
<dbReference type="CDD" id="cd03786">
    <property type="entry name" value="GTB_UDP-GlcNAc_2-Epimerase"/>
    <property type="match status" value="1"/>
</dbReference>
<feature type="domain" description="UDP-N-acetylglucosamine 2-epimerase" evidence="2">
    <location>
        <begin position="45"/>
        <end position="383"/>
    </location>
</feature>
<dbReference type="PANTHER" id="PTHR43174">
    <property type="entry name" value="UDP-N-ACETYLGLUCOSAMINE 2-EPIMERASE"/>
    <property type="match status" value="1"/>
</dbReference>
<dbReference type="EMBL" id="QRZM01000011">
    <property type="protein sequence ID" value="RGV73153.1"/>
    <property type="molecule type" value="Genomic_DNA"/>
</dbReference>
<proteinExistence type="inferred from homology"/>
<accession>A0A412YZZ6</accession>
<dbReference type="Proteomes" id="UP000284543">
    <property type="component" value="Unassembled WGS sequence"/>
</dbReference>
<evidence type="ECO:0000259" key="2">
    <source>
        <dbReference type="Pfam" id="PF02350"/>
    </source>
</evidence>
<comment type="similarity">
    <text evidence="1">Belongs to the UDP-N-acetylglucosamine 2-epimerase family.</text>
</comment>
<reference evidence="3 4" key="1">
    <citation type="submission" date="2018-08" db="EMBL/GenBank/DDBJ databases">
        <title>A genome reference for cultivated species of the human gut microbiota.</title>
        <authorList>
            <person name="Zou Y."/>
            <person name="Xue W."/>
            <person name="Luo G."/>
        </authorList>
    </citation>
    <scope>NUCLEOTIDE SEQUENCE [LARGE SCALE GENOMIC DNA]</scope>
    <source>
        <strain evidence="3 4">AF14-18</strain>
    </source>
</reference>
<dbReference type="AlphaFoldDB" id="A0A412YZZ6"/>
<dbReference type="Gene3D" id="3.40.50.2000">
    <property type="entry name" value="Glycogen Phosphorylase B"/>
    <property type="match status" value="2"/>
</dbReference>
<comment type="caution">
    <text evidence="3">The sequence shown here is derived from an EMBL/GenBank/DDBJ whole genome shotgun (WGS) entry which is preliminary data.</text>
</comment>
<dbReference type="RefSeq" id="WP_118019380.1">
    <property type="nucleotide sequence ID" value="NZ_CAUHGS010000004.1"/>
</dbReference>
<dbReference type="NCBIfam" id="TIGR00236">
    <property type="entry name" value="wecB"/>
    <property type="match status" value="1"/>
</dbReference>
<evidence type="ECO:0000256" key="1">
    <source>
        <dbReference type="RuleBase" id="RU003513"/>
    </source>
</evidence>
<dbReference type="InterPro" id="IPR029767">
    <property type="entry name" value="WecB-like"/>
</dbReference>
<sequence>MSEKFAVKTDYSDIHFRDNGKLKLLIIVGTRPEIIRLAAVIDKCRKYFNVILAHTGQNYDYNLNGIFFENLKIENPEVYMDTVGDDLGATIGNIINCSYKLMNQIKPEALMILGDTNSCLSAIAAKRLHIPIFHMEAGNRCKDECLPEETNRRIVDIISDVNLAYSEHARKYLHECGLPKERVYVTGSPMAEVLRQNLPEIEKSDILEKLGLEPQKYILLSAHREENIDTEKNFLSLFTAINKMAEKYDMPILYSCHPRSRNRIDATGFALDKRVIQHEPLGFHDYNHLQMNAFAVVSDSGTLPEESSFFTSIGHPIPAVCIRTSTERPEALDKACFVLAGIDERSLLQAVDTAVQMQLDCDYGIPVPDYVEENVSTKVVKIIQSYTGVVNKMVWRVID</sequence>
<evidence type="ECO:0000313" key="3">
    <source>
        <dbReference type="EMBL" id="RGV73153.1"/>
    </source>
</evidence>
<dbReference type="PANTHER" id="PTHR43174:SF1">
    <property type="entry name" value="UDP-N-ACETYLGLUCOSAMINE 2-EPIMERASE"/>
    <property type="match status" value="1"/>
</dbReference>
<name>A0A412YZZ6_9FIRM</name>
<organism evidence="3 4">
    <name type="scientific">Enterocloster bolteae</name>
    <dbReference type="NCBI Taxonomy" id="208479"/>
    <lineage>
        <taxon>Bacteria</taxon>
        <taxon>Bacillati</taxon>
        <taxon>Bacillota</taxon>
        <taxon>Clostridia</taxon>
        <taxon>Lachnospirales</taxon>
        <taxon>Lachnospiraceae</taxon>
        <taxon>Enterocloster</taxon>
    </lineage>
</organism>
<gene>
    <name evidence="3" type="ORF">DWW02_22375</name>
</gene>
<dbReference type="Pfam" id="PF02350">
    <property type="entry name" value="Epimerase_2"/>
    <property type="match status" value="1"/>
</dbReference>
<dbReference type="GO" id="GO:0008761">
    <property type="term" value="F:UDP-N-acetylglucosamine 2-epimerase activity"/>
    <property type="evidence" value="ECO:0007669"/>
    <property type="project" value="UniProtKB-EC"/>
</dbReference>
<evidence type="ECO:0000313" key="4">
    <source>
        <dbReference type="Proteomes" id="UP000284543"/>
    </source>
</evidence>